<evidence type="ECO:0000313" key="3">
    <source>
        <dbReference type="Proteomes" id="UP000708208"/>
    </source>
</evidence>
<organism evidence="2 3">
    <name type="scientific">Allacma fusca</name>
    <dbReference type="NCBI Taxonomy" id="39272"/>
    <lineage>
        <taxon>Eukaryota</taxon>
        <taxon>Metazoa</taxon>
        <taxon>Ecdysozoa</taxon>
        <taxon>Arthropoda</taxon>
        <taxon>Hexapoda</taxon>
        <taxon>Collembola</taxon>
        <taxon>Symphypleona</taxon>
        <taxon>Sminthuridae</taxon>
        <taxon>Allacma</taxon>
    </lineage>
</organism>
<proteinExistence type="predicted"/>
<dbReference type="PANTHER" id="PTHR23278">
    <property type="entry name" value="SIDESTEP PROTEIN"/>
    <property type="match status" value="1"/>
</dbReference>
<comment type="caution">
    <text evidence="2">The sequence shown here is derived from an EMBL/GenBank/DDBJ whole genome shotgun (WGS) entry which is preliminary data.</text>
</comment>
<feature type="domain" description="Ig-like" evidence="1">
    <location>
        <begin position="25"/>
        <end position="117"/>
    </location>
</feature>
<dbReference type="OrthoDB" id="8825892at2759"/>
<protein>
    <recommendedName>
        <fullName evidence="1">Ig-like domain-containing protein</fullName>
    </recommendedName>
</protein>
<feature type="non-terminal residue" evidence="2">
    <location>
        <position position="1"/>
    </location>
</feature>
<accession>A0A8J2KJ28</accession>
<dbReference type="AlphaFoldDB" id="A0A8J2KJ28"/>
<dbReference type="InterPro" id="IPR003598">
    <property type="entry name" value="Ig_sub2"/>
</dbReference>
<gene>
    <name evidence="2" type="ORF">AFUS01_LOCUS15257</name>
</gene>
<dbReference type="SMART" id="SM00408">
    <property type="entry name" value="IGc2"/>
    <property type="match status" value="1"/>
</dbReference>
<dbReference type="Proteomes" id="UP000708208">
    <property type="component" value="Unassembled WGS sequence"/>
</dbReference>
<dbReference type="PANTHER" id="PTHR23278:SF30">
    <property type="entry name" value="SIDESTEP VIII, ISOFORM B"/>
    <property type="match status" value="1"/>
</dbReference>
<feature type="domain" description="Ig-like" evidence="1">
    <location>
        <begin position="122"/>
        <end position="214"/>
    </location>
</feature>
<sequence>MRRKYRVKSASMEIHWGMFPDIYVPQTTLKLGSTLNSSQIKEGDDVYFECDIKANPGIDKVSWRHYGRLLHHNTTAGIIISNQSLVLQNIKRQHGGVYICEGHNKEGYGASNSVILNVKYAPVCKTNQQTVYGIARQEPAKINCEVDANPETDLYFRWKFNNSAETIDIQQSSFTNDRTRSTLTYKPITEHDYGTVLCWAGNDLIGVQRSPCVFHIIPAGKPDAVTNCSIMNQTFDSLFVTCVEGFNGGLHQLFYIEVLDFQTHYVVKNFSQAKPIFDVRNLDPGASFILRVYAANNKGRSDTQVLQASTLKAAEKQTGMST</sequence>
<dbReference type="InterPro" id="IPR007110">
    <property type="entry name" value="Ig-like_dom"/>
</dbReference>
<name>A0A8J2KJ28_9HEXA</name>
<evidence type="ECO:0000259" key="1">
    <source>
        <dbReference type="PROSITE" id="PS50835"/>
    </source>
</evidence>
<dbReference type="InterPro" id="IPR003599">
    <property type="entry name" value="Ig_sub"/>
</dbReference>
<dbReference type="Pfam" id="PF13927">
    <property type="entry name" value="Ig_3"/>
    <property type="match status" value="2"/>
</dbReference>
<dbReference type="EMBL" id="CAJVCH010134195">
    <property type="protein sequence ID" value="CAG7726341.1"/>
    <property type="molecule type" value="Genomic_DNA"/>
</dbReference>
<dbReference type="CDD" id="cd00096">
    <property type="entry name" value="Ig"/>
    <property type="match status" value="1"/>
</dbReference>
<dbReference type="CDD" id="cd00063">
    <property type="entry name" value="FN3"/>
    <property type="match status" value="1"/>
</dbReference>
<evidence type="ECO:0000313" key="2">
    <source>
        <dbReference type="EMBL" id="CAG7726341.1"/>
    </source>
</evidence>
<keyword evidence="3" id="KW-1185">Reference proteome</keyword>
<dbReference type="InterPro" id="IPR003961">
    <property type="entry name" value="FN3_dom"/>
</dbReference>
<dbReference type="SMART" id="SM00409">
    <property type="entry name" value="IG"/>
    <property type="match status" value="2"/>
</dbReference>
<dbReference type="PROSITE" id="PS50835">
    <property type="entry name" value="IG_LIKE"/>
    <property type="match status" value="2"/>
</dbReference>
<reference evidence="2" key="1">
    <citation type="submission" date="2021-06" db="EMBL/GenBank/DDBJ databases">
        <authorList>
            <person name="Hodson N. C."/>
            <person name="Mongue J. A."/>
            <person name="Jaron S. K."/>
        </authorList>
    </citation>
    <scope>NUCLEOTIDE SEQUENCE</scope>
</reference>